<feature type="domain" description="Response regulatory" evidence="4">
    <location>
        <begin position="4"/>
        <end position="116"/>
    </location>
</feature>
<dbReference type="CDD" id="cd01948">
    <property type="entry name" value="EAL"/>
    <property type="match status" value="1"/>
</dbReference>
<dbReference type="InterPro" id="IPR043128">
    <property type="entry name" value="Rev_trsase/Diguanyl_cyclase"/>
</dbReference>
<organism evidence="8 9">
    <name type="scientific">Acidovorax lacteus</name>
    <dbReference type="NCBI Taxonomy" id="1924988"/>
    <lineage>
        <taxon>Bacteria</taxon>
        <taxon>Pseudomonadati</taxon>
        <taxon>Pseudomonadota</taxon>
        <taxon>Betaproteobacteria</taxon>
        <taxon>Burkholderiales</taxon>
        <taxon>Comamonadaceae</taxon>
        <taxon>Acidovorax</taxon>
    </lineage>
</organism>
<dbReference type="SMART" id="SM00065">
    <property type="entry name" value="GAF"/>
    <property type="match status" value="1"/>
</dbReference>
<accession>A0ABP8LD43</accession>
<dbReference type="InterPro" id="IPR029787">
    <property type="entry name" value="Nucleotide_cyclase"/>
</dbReference>
<dbReference type="SUPFAM" id="SSF55781">
    <property type="entry name" value="GAF domain-like"/>
    <property type="match status" value="1"/>
</dbReference>
<evidence type="ECO:0000313" key="8">
    <source>
        <dbReference type="EMBL" id="GAA4426987.1"/>
    </source>
</evidence>
<dbReference type="SUPFAM" id="SSF141868">
    <property type="entry name" value="EAL domain-like"/>
    <property type="match status" value="1"/>
</dbReference>
<dbReference type="InterPro" id="IPR001610">
    <property type="entry name" value="PAC"/>
</dbReference>
<dbReference type="Gene3D" id="3.40.50.2300">
    <property type="match status" value="1"/>
</dbReference>
<dbReference type="InterPro" id="IPR000160">
    <property type="entry name" value="GGDEF_dom"/>
</dbReference>
<reference evidence="9" key="1">
    <citation type="journal article" date="2019" name="Int. J. Syst. Evol. Microbiol.">
        <title>The Global Catalogue of Microorganisms (GCM) 10K type strain sequencing project: providing services to taxonomists for standard genome sequencing and annotation.</title>
        <authorList>
            <consortium name="The Broad Institute Genomics Platform"/>
            <consortium name="The Broad Institute Genome Sequencing Center for Infectious Disease"/>
            <person name="Wu L."/>
            <person name="Ma J."/>
        </authorList>
    </citation>
    <scope>NUCLEOTIDE SEQUENCE [LARGE SCALE GENOMIC DNA]</scope>
    <source>
        <strain evidence="9">JCM 31890</strain>
    </source>
</reference>
<dbReference type="InterPro" id="IPR035965">
    <property type="entry name" value="PAS-like_dom_sf"/>
</dbReference>
<dbReference type="SUPFAM" id="SSF52172">
    <property type="entry name" value="CheY-like"/>
    <property type="match status" value="1"/>
</dbReference>
<comment type="caution">
    <text evidence="8">The sequence shown here is derived from an EMBL/GenBank/DDBJ whole genome shotgun (WGS) entry which is preliminary data.</text>
</comment>
<feature type="domain" description="PAC" evidence="5">
    <location>
        <begin position="545"/>
        <end position="597"/>
    </location>
</feature>
<dbReference type="InterPro" id="IPR011006">
    <property type="entry name" value="CheY-like_superfamily"/>
</dbReference>
<dbReference type="PANTHER" id="PTHR44757">
    <property type="entry name" value="DIGUANYLATE CYCLASE DGCP"/>
    <property type="match status" value="1"/>
</dbReference>
<dbReference type="InterPro" id="IPR035919">
    <property type="entry name" value="EAL_sf"/>
</dbReference>
<evidence type="ECO:0000259" key="6">
    <source>
        <dbReference type="PROSITE" id="PS50883"/>
    </source>
</evidence>
<dbReference type="Gene3D" id="3.30.450.40">
    <property type="match status" value="1"/>
</dbReference>
<dbReference type="Gene3D" id="3.20.20.450">
    <property type="entry name" value="EAL domain"/>
    <property type="match status" value="1"/>
</dbReference>
<dbReference type="PANTHER" id="PTHR44757:SF2">
    <property type="entry name" value="BIOFILM ARCHITECTURE MAINTENANCE PROTEIN MBAA"/>
    <property type="match status" value="1"/>
</dbReference>
<evidence type="ECO:0000259" key="5">
    <source>
        <dbReference type="PROSITE" id="PS50113"/>
    </source>
</evidence>
<evidence type="ECO:0000313" key="9">
    <source>
        <dbReference type="Proteomes" id="UP001501788"/>
    </source>
</evidence>
<dbReference type="Pfam" id="PF13426">
    <property type="entry name" value="PAS_9"/>
    <property type="match status" value="1"/>
</dbReference>
<dbReference type="InterPro" id="IPR000014">
    <property type="entry name" value="PAS"/>
</dbReference>
<keyword evidence="9" id="KW-1185">Reference proteome</keyword>
<feature type="domain" description="GGDEF" evidence="7">
    <location>
        <begin position="629"/>
        <end position="767"/>
    </location>
</feature>
<dbReference type="Pfam" id="PF12860">
    <property type="entry name" value="PAS_7"/>
    <property type="match status" value="1"/>
</dbReference>
<dbReference type="Pfam" id="PF00990">
    <property type="entry name" value="GGDEF"/>
    <property type="match status" value="1"/>
</dbReference>
<dbReference type="InterPro" id="IPR003018">
    <property type="entry name" value="GAF"/>
</dbReference>
<dbReference type="CDD" id="cd00130">
    <property type="entry name" value="PAS"/>
    <property type="match status" value="2"/>
</dbReference>
<dbReference type="PROSITE" id="PS50887">
    <property type="entry name" value="GGDEF"/>
    <property type="match status" value="1"/>
</dbReference>
<dbReference type="InterPro" id="IPR029016">
    <property type="entry name" value="GAF-like_dom_sf"/>
</dbReference>
<dbReference type="Pfam" id="PF00563">
    <property type="entry name" value="EAL"/>
    <property type="match status" value="1"/>
</dbReference>
<comment type="caution">
    <text evidence="3">Lacks conserved residue(s) required for the propagation of feature annotation.</text>
</comment>
<dbReference type="InterPro" id="IPR052155">
    <property type="entry name" value="Biofilm_reg_signaling"/>
</dbReference>
<gene>
    <name evidence="8" type="ORF">GCM10023090_23650</name>
</gene>
<evidence type="ECO:0000256" key="3">
    <source>
        <dbReference type="PROSITE-ProRule" id="PRU00169"/>
    </source>
</evidence>
<dbReference type="Gene3D" id="3.30.450.20">
    <property type="entry name" value="PAS domain"/>
    <property type="match status" value="2"/>
</dbReference>
<evidence type="ECO:0000256" key="1">
    <source>
        <dbReference type="ARBA" id="ARBA00022679"/>
    </source>
</evidence>
<dbReference type="Gene3D" id="3.30.70.270">
    <property type="match status" value="1"/>
</dbReference>
<dbReference type="PROSITE" id="PS50113">
    <property type="entry name" value="PAC"/>
    <property type="match status" value="1"/>
</dbReference>
<dbReference type="SMART" id="SM00086">
    <property type="entry name" value="PAC"/>
    <property type="match status" value="1"/>
</dbReference>
<dbReference type="SUPFAM" id="SSF55785">
    <property type="entry name" value="PYP-like sensor domain (PAS domain)"/>
    <property type="match status" value="2"/>
</dbReference>
<dbReference type="InterPro" id="IPR001633">
    <property type="entry name" value="EAL_dom"/>
</dbReference>
<dbReference type="NCBIfam" id="TIGR00254">
    <property type="entry name" value="GGDEF"/>
    <property type="match status" value="1"/>
</dbReference>
<dbReference type="Proteomes" id="UP001501788">
    <property type="component" value="Unassembled WGS sequence"/>
</dbReference>
<protein>
    <recommendedName>
        <fullName evidence="10">EAL domain-containing protein</fullName>
    </recommendedName>
</protein>
<dbReference type="Pfam" id="PF13185">
    <property type="entry name" value="GAF_2"/>
    <property type="match status" value="1"/>
</dbReference>
<dbReference type="SMART" id="SM00267">
    <property type="entry name" value="GGDEF"/>
    <property type="match status" value="1"/>
</dbReference>
<dbReference type="InterPro" id="IPR001789">
    <property type="entry name" value="Sig_transdc_resp-reg_receiver"/>
</dbReference>
<dbReference type="RefSeq" id="WP_345065272.1">
    <property type="nucleotide sequence ID" value="NZ_BAABEX010000027.1"/>
</dbReference>
<dbReference type="PROSITE" id="PS50110">
    <property type="entry name" value="RESPONSE_REGULATORY"/>
    <property type="match status" value="1"/>
</dbReference>
<dbReference type="SUPFAM" id="SSF55073">
    <property type="entry name" value="Nucleotide cyclase"/>
    <property type="match status" value="1"/>
</dbReference>
<dbReference type="SMART" id="SM00052">
    <property type="entry name" value="EAL"/>
    <property type="match status" value="1"/>
</dbReference>
<proteinExistence type="predicted"/>
<evidence type="ECO:0000256" key="2">
    <source>
        <dbReference type="ARBA" id="ARBA00022777"/>
    </source>
</evidence>
<evidence type="ECO:0008006" key="10">
    <source>
        <dbReference type="Google" id="ProtNLM"/>
    </source>
</evidence>
<dbReference type="NCBIfam" id="TIGR00229">
    <property type="entry name" value="sensory_box"/>
    <property type="match status" value="1"/>
</dbReference>
<feature type="domain" description="EAL" evidence="6">
    <location>
        <begin position="776"/>
        <end position="1027"/>
    </location>
</feature>
<keyword evidence="1" id="KW-0808">Transferase</keyword>
<dbReference type="SMART" id="SM00448">
    <property type="entry name" value="REC"/>
    <property type="match status" value="1"/>
</dbReference>
<sequence>MSISVLLVESDPDHAQAVVQALSDAWLGWKVLSTSTVSQALEVLEQHRVDAVLAAQRLTDGTAYDVLTPLRGVPALIAVPQGAEADAALAMRHGFADFVVRHPHGDHLLTLPAQIEAVLERAENSRARLAAENALARQHRLLQAITRAQSLFIAHATPAAAFDALLQELMDLTGSQFGLIGPVHRAADGPMRLELHAWLDRRPMVGAGTEADSVHRPSDLGGMACDDPDTLIGQTLMGGQPQILNHAPGRLCSAGLAERRGPLSNFLGLPILAAGEIVAFVGLADRPGGYPSSEIAFLAPLLNAVAQLELARRAAQVRESIEAQLAQTSELLAEKTQALEVTLASVSQGISNVDAQGRILVYNQRYLELLDLPESLLAGQPLAEEVVRFQAERGDFGDGFALFDPRTRRLVAQSYAIKGGQAEVPDQYVRRTHTGRYIEVRTRFLPNGTRVRTFTDVTDYLGALDALRESEERWRSMTKLSSDWYWEQDADLRFVRVDAPSNERQSWLNEAALLGRRRWEFPEAQQDESHWRAHRAQLEARETFHDFEMCRVDAEGRPVWLSVSGEPIFDDEGGFRGYRGVARDITERKRAEAEIQRLAFYDELTGLPNRRLLLDRIERVGVRCERERRHAALLFLDLDNFKHVNDTLGHEWGDSLLVQASQRLGQCVRASDTVARLGGDEFVVVLAHLHAQTEQAASEAEGVALKVLAELNRPYLLGGAETHSTASIGLALFSDRQHPVLELLKRADLAMYQAKAQGRNTLCFYDPAMQAAASARSALEADIRQGLQRGEFLLHYQPVVDARGQVQGAEALVRWSHPQRGLVSPGDFIPVAEQTGLIVPLGQRVLGLACAQLAQWAADPMRRHWRLAVNVSAQEFRHLDFVGGVLQVLEHTGADARRLTLELTESLLLHDVEESITKMQTLRERGVGFSLDDFGTGYSSLSYLKRLPLDQLKIDQGFVRDVLTDPNDAAIACTIVALAQSLGLEVVAEGVETDGQRDFLLRNGCRQFQGYLFGRPAPISDWVQPAS</sequence>
<dbReference type="EMBL" id="BAABEX010000027">
    <property type="protein sequence ID" value="GAA4426987.1"/>
    <property type="molecule type" value="Genomic_DNA"/>
</dbReference>
<evidence type="ECO:0000259" key="7">
    <source>
        <dbReference type="PROSITE" id="PS50887"/>
    </source>
</evidence>
<dbReference type="CDD" id="cd01949">
    <property type="entry name" value="GGDEF"/>
    <property type="match status" value="1"/>
</dbReference>
<evidence type="ECO:0000259" key="4">
    <source>
        <dbReference type="PROSITE" id="PS50110"/>
    </source>
</evidence>
<name>A0ABP8LD43_9BURK</name>
<keyword evidence="2" id="KW-0418">Kinase</keyword>
<dbReference type="InterPro" id="IPR000700">
    <property type="entry name" value="PAS-assoc_C"/>
</dbReference>
<dbReference type="PROSITE" id="PS50883">
    <property type="entry name" value="EAL"/>
    <property type="match status" value="1"/>
</dbReference>